<name>A0AAN0M612_9RHOB</name>
<evidence type="ECO:0000313" key="1">
    <source>
        <dbReference type="EMBL" id="WZU63112.1"/>
    </source>
</evidence>
<gene>
    <name evidence="1" type="ORF">AABB28_14795</name>
</gene>
<dbReference type="RefSeq" id="WP_342069509.1">
    <property type="nucleotide sequence ID" value="NZ_CP151762.1"/>
</dbReference>
<keyword evidence="2" id="KW-1185">Reference proteome</keyword>
<accession>A0AAN0M612</accession>
<protein>
    <submittedName>
        <fullName evidence="1">Uncharacterized protein</fullName>
    </submittedName>
</protein>
<dbReference type="Proteomes" id="UP001451782">
    <property type="component" value="Chromosome"/>
</dbReference>
<dbReference type="EMBL" id="CP151762">
    <property type="protein sequence ID" value="WZU63112.1"/>
    <property type="molecule type" value="Genomic_DNA"/>
</dbReference>
<dbReference type="AlphaFoldDB" id="A0AAN0M612"/>
<evidence type="ECO:0000313" key="2">
    <source>
        <dbReference type="Proteomes" id="UP001451782"/>
    </source>
</evidence>
<dbReference type="KEGG" id="yag:AABB28_14795"/>
<reference evidence="1 2" key="1">
    <citation type="submission" date="2024-04" db="EMBL/GenBank/DDBJ databases">
        <title>Phylogenomic analyses of a clade within the roseobacter group suggest taxonomic reassignments of species of the genera Aestuariivita, Citreicella, Loktanella, Nautella, Pelagibaca, Ruegeria, Thalassobius, Thiobacimonas and Tropicibacter, and the proposal o.</title>
        <authorList>
            <person name="Jeon C.O."/>
        </authorList>
    </citation>
    <scope>NUCLEOTIDE SEQUENCE [LARGE SCALE GENOMIC DNA]</scope>
    <source>
        <strain evidence="1 2">G8-12</strain>
    </source>
</reference>
<organism evidence="1 2">
    <name type="scientific">Yoonia algicola</name>
    <dbReference type="NCBI Taxonomy" id="3137368"/>
    <lineage>
        <taxon>Bacteria</taxon>
        <taxon>Pseudomonadati</taxon>
        <taxon>Pseudomonadota</taxon>
        <taxon>Alphaproteobacteria</taxon>
        <taxon>Rhodobacterales</taxon>
        <taxon>Paracoccaceae</taxon>
        <taxon>Yoonia</taxon>
    </lineage>
</organism>
<sequence>MSEAAALDDLCTGHQLIVGVSHDGRPGFAPVERLCELCVLSPDGDNLFCDNAVRGAEHCKTITQSRPLRGGRRDVENHIKALFIYRQCRSLGFGCR</sequence>
<proteinExistence type="predicted"/>